<keyword evidence="2" id="KW-0808">Transferase</keyword>
<dbReference type="Gene3D" id="3.30.200.20">
    <property type="entry name" value="Phosphorylase Kinase, domain 1"/>
    <property type="match status" value="1"/>
</dbReference>
<dbReference type="InterPro" id="IPR011009">
    <property type="entry name" value="Kinase-like_dom_sf"/>
</dbReference>
<sequence length="297" mass="33620">MKENSLKEEDEEEYQEKIEQQLAMQEEDDPEKIKEEARRRKEAIMAKYRQQQSQKEDMESKPSGNDEEVRAMDGNEAIHQKDDIDSSFMGNVEAENKHDSSEVFDGKTGFNVGRSPAHNYASTSTGAFTDERTIGVSGLGEGSPKSERSADMFCDDIFGESPTGIRKLGKDDGLHIERNALHDNWDDADGYYTYRFGELLDGRYEIIAAHGKGVFSTVVRAKDLKASKDDPEEVAIKIIRNNETMYKAGKQEVSILEKLASADREDKRHCVRFISSFIFKAAFHRPEAPEELQSFAL</sequence>
<evidence type="ECO:0000256" key="5">
    <source>
        <dbReference type="ARBA" id="ARBA00022840"/>
    </source>
</evidence>
<feature type="region of interest" description="Disordered" evidence="6">
    <location>
        <begin position="1"/>
        <end position="73"/>
    </location>
</feature>
<dbReference type="AlphaFoldDB" id="A0A1D6MUV2"/>
<keyword evidence="1" id="KW-0723">Serine/threonine-protein kinase</keyword>
<keyword evidence="3" id="KW-0547">Nucleotide-binding</keyword>
<protein>
    <submittedName>
        <fullName evidence="7">Protein kinase superfamily protein</fullName>
    </submittedName>
</protein>
<name>A0A1D6MUV2_MAIZE</name>
<dbReference type="InterPro" id="IPR000719">
    <property type="entry name" value="Prot_kinase_dom"/>
</dbReference>
<dbReference type="PANTHER" id="PTHR24058:SF103">
    <property type="entry name" value="SERINE_THREONINE-PROTEIN KINASE PRP4 HOMOLOG"/>
    <property type="match status" value="1"/>
</dbReference>
<organism evidence="7">
    <name type="scientific">Zea mays</name>
    <name type="common">Maize</name>
    <dbReference type="NCBI Taxonomy" id="4577"/>
    <lineage>
        <taxon>Eukaryota</taxon>
        <taxon>Viridiplantae</taxon>
        <taxon>Streptophyta</taxon>
        <taxon>Embryophyta</taxon>
        <taxon>Tracheophyta</taxon>
        <taxon>Spermatophyta</taxon>
        <taxon>Magnoliopsida</taxon>
        <taxon>Liliopsida</taxon>
        <taxon>Poales</taxon>
        <taxon>Poaceae</taxon>
        <taxon>PACMAD clade</taxon>
        <taxon>Panicoideae</taxon>
        <taxon>Andropogonodae</taxon>
        <taxon>Andropogoneae</taxon>
        <taxon>Tripsacinae</taxon>
        <taxon>Zea</taxon>
    </lineage>
</organism>
<evidence type="ECO:0000256" key="1">
    <source>
        <dbReference type="ARBA" id="ARBA00022527"/>
    </source>
</evidence>
<feature type="compositionally biased region" description="Basic and acidic residues" evidence="6">
    <location>
        <begin position="31"/>
        <end position="44"/>
    </location>
</feature>
<evidence type="ECO:0000256" key="3">
    <source>
        <dbReference type="ARBA" id="ARBA00022741"/>
    </source>
</evidence>
<evidence type="ECO:0000256" key="4">
    <source>
        <dbReference type="ARBA" id="ARBA00022777"/>
    </source>
</evidence>
<evidence type="ECO:0000313" key="7">
    <source>
        <dbReference type="EMBL" id="ONM32593.1"/>
    </source>
</evidence>
<keyword evidence="4 7" id="KW-0418">Kinase</keyword>
<dbReference type="InterPro" id="IPR050494">
    <property type="entry name" value="Ser_Thr_dual-spec_kinase"/>
</dbReference>
<gene>
    <name evidence="7" type="ORF">ZEAMMB73_Zm00001d041183</name>
</gene>
<accession>A0A1D6MUV2</accession>
<dbReference type="EMBL" id="CM007649">
    <property type="protein sequence ID" value="ONM32593.1"/>
    <property type="molecule type" value="Genomic_DNA"/>
</dbReference>
<evidence type="ECO:0000256" key="2">
    <source>
        <dbReference type="ARBA" id="ARBA00022679"/>
    </source>
</evidence>
<dbReference type="SUPFAM" id="SSF56112">
    <property type="entry name" value="Protein kinase-like (PK-like)"/>
    <property type="match status" value="1"/>
</dbReference>
<dbReference type="GO" id="GO:0005524">
    <property type="term" value="F:ATP binding"/>
    <property type="evidence" value="ECO:0007669"/>
    <property type="project" value="UniProtKB-KW"/>
</dbReference>
<proteinExistence type="predicted"/>
<reference evidence="7" key="1">
    <citation type="submission" date="2015-12" db="EMBL/GenBank/DDBJ databases">
        <title>Update maize B73 reference genome by single molecule sequencing technologies.</title>
        <authorList>
            <consortium name="Maize Genome Sequencing Project"/>
            <person name="Ware D."/>
        </authorList>
    </citation>
    <scope>NUCLEOTIDE SEQUENCE [LARGE SCALE GENOMIC DNA]</scope>
    <source>
        <tissue evidence="7">Seedling</tissue>
    </source>
</reference>
<evidence type="ECO:0000256" key="6">
    <source>
        <dbReference type="SAM" id="MobiDB-lite"/>
    </source>
</evidence>
<dbReference type="FunFam" id="3.30.200.20:FF:000123">
    <property type="entry name" value="serine/threonine-protein kinase PRP4 homolog"/>
    <property type="match status" value="1"/>
</dbReference>
<dbReference type="PROSITE" id="PS50011">
    <property type="entry name" value="PROTEIN_KINASE_DOM"/>
    <property type="match status" value="1"/>
</dbReference>
<dbReference type="PANTHER" id="PTHR24058">
    <property type="entry name" value="DUAL SPECIFICITY PROTEIN KINASE"/>
    <property type="match status" value="1"/>
</dbReference>
<keyword evidence="5" id="KW-0067">ATP-binding</keyword>
<dbReference type="GO" id="GO:0004674">
    <property type="term" value="F:protein serine/threonine kinase activity"/>
    <property type="evidence" value="ECO:0007669"/>
    <property type="project" value="UniProtKB-KW"/>
</dbReference>